<dbReference type="EMBL" id="JAICCE010000003">
    <property type="protein sequence ID" value="KAG9280108.1"/>
    <property type="molecule type" value="Genomic_DNA"/>
</dbReference>
<evidence type="ECO:0000313" key="3">
    <source>
        <dbReference type="Proteomes" id="UP000752171"/>
    </source>
</evidence>
<feature type="region of interest" description="Disordered" evidence="1">
    <location>
        <begin position="48"/>
        <end position="75"/>
    </location>
</feature>
<reference evidence="2 3" key="1">
    <citation type="submission" date="2021-07" db="EMBL/GenBank/DDBJ databases">
        <authorList>
            <person name="Imarazene B."/>
            <person name="Zahm M."/>
            <person name="Klopp C."/>
            <person name="Cabau C."/>
            <person name="Beille S."/>
            <person name="Jouanno E."/>
            <person name="Castinel A."/>
            <person name="Lluch J."/>
            <person name="Gil L."/>
            <person name="Kuchtly C."/>
            <person name="Lopez Roques C."/>
            <person name="Donnadieu C."/>
            <person name="Parrinello H."/>
            <person name="Journot L."/>
            <person name="Du K."/>
            <person name="Schartl M."/>
            <person name="Retaux S."/>
            <person name="Guiguen Y."/>
        </authorList>
    </citation>
    <scope>NUCLEOTIDE SEQUENCE [LARGE SCALE GENOMIC DNA]</scope>
    <source>
        <strain evidence="2">Pach_M1</strain>
        <tissue evidence="2">Testis</tissue>
    </source>
</reference>
<comment type="caution">
    <text evidence="2">The sequence shown here is derived from an EMBL/GenBank/DDBJ whole genome shotgun (WGS) entry which is preliminary data.</text>
</comment>
<sequence length="95" mass="10702">MIEVSDWLDGRFEIDRAFPIPGSPKQAPGTHAQAPSLLLDILSERVDGTRHGMTRNDPARTAATRRAEQNQARAGTTQHHYYCCTEYVYKKEATK</sequence>
<gene>
    <name evidence="2" type="ORF">AMEX_G5712</name>
</gene>
<proteinExistence type="predicted"/>
<organism evidence="2 3">
    <name type="scientific">Astyanax mexicanus</name>
    <name type="common">Blind cave fish</name>
    <name type="synonym">Astyanax fasciatus mexicanus</name>
    <dbReference type="NCBI Taxonomy" id="7994"/>
    <lineage>
        <taxon>Eukaryota</taxon>
        <taxon>Metazoa</taxon>
        <taxon>Chordata</taxon>
        <taxon>Craniata</taxon>
        <taxon>Vertebrata</taxon>
        <taxon>Euteleostomi</taxon>
        <taxon>Actinopterygii</taxon>
        <taxon>Neopterygii</taxon>
        <taxon>Teleostei</taxon>
        <taxon>Ostariophysi</taxon>
        <taxon>Characiformes</taxon>
        <taxon>Characoidei</taxon>
        <taxon>Acestrorhamphidae</taxon>
        <taxon>Acestrorhamphinae</taxon>
        <taxon>Astyanax</taxon>
    </lineage>
</organism>
<name>A0A8T2M6A7_ASTMX</name>
<evidence type="ECO:0000313" key="2">
    <source>
        <dbReference type="EMBL" id="KAG9280108.1"/>
    </source>
</evidence>
<evidence type="ECO:0000256" key="1">
    <source>
        <dbReference type="SAM" id="MobiDB-lite"/>
    </source>
</evidence>
<dbReference type="Proteomes" id="UP000752171">
    <property type="component" value="Unassembled WGS sequence"/>
</dbReference>
<accession>A0A8T2M6A7</accession>
<protein>
    <submittedName>
        <fullName evidence="2">Uncharacterized protein</fullName>
    </submittedName>
</protein>
<dbReference type="AlphaFoldDB" id="A0A8T2M6A7"/>